<keyword evidence="4" id="KW-1185">Reference proteome</keyword>
<dbReference type="AlphaFoldDB" id="A0ABD0TXY9"/>
<dbReference type="InterPro" id="IPR053151">
    <property type="entry name" value="RNase_H-like"/>
</dbReference>
<dbReference type="PANTHER" id="PTHR47723">
    <property type="entry name" value="OS05G0353850 PROTEIN"/>
    <property type="match status" value="1"/>
</dbReference>
<dbReference type="CDD" id="cd06222">
    <property type="entry name" value="RNase_H_like"/>
    <property type="match status" value="1"/>
</dbReference>
<dbReference type="InterPro" id="IPR002156">
    <property type="entry name" value="RNaseH_domain"/>
</dbReference>
<evidence type="ECO:0000313" key="4">
    <source>
        <dbReference type="Proteomes" id="UP001552299"/>
    </source>
</evidence>
<dbReference type="PANTHER" id="PTHR47723:SF19">
    <property type="entry name" value="POLYNUCLEOTIDYL TRANSFERASE, RIBONUCLEASE H-LIKE SUPERFAMILY PROTEIN"/>
    <property type="match status" value="1"/>
</dbReference>
<evidence type="ECO:0000259" key="2">
    <source>
        <dbReference type="Pfam" id="PF13966"/>
    </source>
</evidence>
<proteinExistence type="predicted"/>
<evidence type="ECO:0000259" key="1">
    <source>
        <dbReference type="Pfam" id="PF13456"/>
    </source>
</evidence>
<dbReference type="InterPro" id="IPR026960">
    <property type="entry name" value="RVT-Znf"/>
</dbReference>
<evidence type="ECO:0000313" key="3">
    <source>
        <dbReference type="EMBL" id="KAL0904499.1"/>
    </source>
</evidence>
<feature type="domain" description="Reverse transcriptase zinc-binding" evidence="2">
    <location>
        <begin position="2"/>
        <end position="53"/>
    </location>
</feature>
<protein>
    <recommendedName>
        <fullName evidence="5">Reverse transcriptase zinc-binding domain-containing protein</fullName>
    </recommendedName>
</protein>
<evidence type="ECO:0008006" key="5">
    <source>
        <dbReference type="Google" id="ProtNLM"/>
    </source>
</evidence>
<reference evidence="3 4" key="1">
    <citation type="journal article" date="2024" name="Plant Biotechnol. J.">
        <title>Dendrobium thyrsiflorum genome and its molecular insights into genes involved in important horticultural traits.</title>
        <authorList>
            <person name="Chen B."/>
            <person name="Wang J.Y."/>
            <person name="Zheng P.J."/>
            <person name="Li K.L."/>
            <person name="Liang Y.M."/>
            <person name="Chen X.F."/>
            <person name="Zhang C."/>
            <person name="Zhao X."/>
            <person name="He X."/>
            <person name="Zhang G.Q."/>
            <person name="Liu Z.J."/>
            <person name="Xu Q."/>
        </authorList>
    </citation>
    <scope>NUCLEOTIDE SEQUENCE [LARGE SCALE GENOMIC DNA]</scope>
    <source>
        <strain evidence="3">GZMU011</strain>
    </source>
</reference>
<dbReference type="InterPro" id="IPR036397">
    <property type="entry name" value="RNaseH_sf"/>
</dbReference>
<accession>A0ABD0TXY9</accession>
<sequence length="293" mass="34543">MPKVEMFWWRLCKNGIPTNSFLNYRGLIKSNLCPCGCNELENQDHVAVFCSQLSKIINRLRDWGFLVPTFQSFFDFLTELKRLSIDNLNIVKLYCKAVYYSWKWRNQIKLGVETSSVNFLASSVISSISLLYRIHNLRNWDANLHWEYVDTWRPPPIDWIKINVDATLQELYNAGIRAIIRDHKGRFICTFGKHLKHWDVASLELQAILLIREHLQTCMFQQKGVIIEGDNHNVIKWIHESLKKIKGQQAEVGNKEILFLNEFNNVQEYELVLEQLLHHPLPLLPHLLLHLHF</sequence>
<dbReference type="Gene3D" id="3.30.420.10">
    <property type="entry name" value="Ribonuclease H-like superfamily/Ribonuclease H"/>
    <property type="match status" value="1"/>
</dbReference>
<dbReference type="Pfam" id="PF13456">
    <property type="entry name" value="RVT_3"/>
    <property type="match status" value="1"/>
</dbReference>
<name>A0ABD0TXY9_DENTH</name>
<dbReference type="EMBL" id="JANQDX010000019">
    <property type="protein sequence ID" value="KAL0904499.1"/>
    <property type="molecule type" value="Genomic_DNA"/>
</dbReference>
<comment type="caution">
    <text evidence="3">The sequence shown here is derived from an EMBL/GenBank/DDBJ whole genome shotgun (WGS) entry which is preliminary data.</text>
</comment>
<gene>
    <name evidence="3" type="ORF">M5K25_026621</name>
</gene>
<dbReference type="Pfam" id="PF13966">
    <property type="entry name" value="zf-RVT"/>
    <property type="match status" value="1"/>
</dbReference>
<dbReference type="Proteomes" id="UP001552299">
    <property type="component" value="Unassembled WGS sequence"/>
</dbReference>
<feature type="domain" description="RNase H type-1" evidence="1">
    <location>
        <begin position="163"/>
        <end position="250"/>
    </location>
</feature>
<organism evidence="3 4">
    <name type="scientific">Dendrobium thyrsiflorum</name>
    <name type="common">Pinecone-like raceme dendrobium</name>
    <name type="synonym">Orchid</name>
    <dbReference type="NCBI Taxonomy" id="117978"/>
    <lineage>
        <taxon>Eukaryota</taxon>
        <taxon>Viridiplantae</taxon>
        <taxon>Streptophyta</taxon>
        <taxon>Embryophyta</taxon>
        <taxon>Tracheophyta</taxon>
        <taxon>Spermatophyta</taxon>
        <taxon>Magnoliopsida</taxon>
        <taxon>Liliopsida</taxon>
        <taxon>Asparagales</taxon>
        <taxon>Orchidaceae</taxon>
        <taxon>Epidendroideae</taxon>
        <taxon>Malaxideae</taxon>
        <taxon>Dendrobiinae</taxon>
        <taxon>Dendrobium</taxon>
    </lineage>
</organism>
<dbReference type="InterPro" id="IPR044730">
    <property type="entry name" value="RNase_H-like_dom_plant"/>
</dbReference>